<reference evidence="2 3" key="1">
    <citation type="journal article" date="2010" name="Nat. Biotechnol.">
        <title>Genome sequence of the model mushroom Schizophyllum commune.</title>
        <authorList>
            <person name="Ohm R.A."/>
            <person name="de Jong J.F."/>
            <person name="Lugones L.G."/>
            <person name="Aerts A."/>
            <person name="Kothe E."/>
            <person name="Stajich J.E."/>
            <person name="de Vries R.P."/>
            <person name="Record E."/>
            <person name="Levasseur A."/>
            <person name="Baker S.E."/>
            <person name="Bartholomew K.A."/>
            <person name="Coutinho P.M."/>
            <person name="Erdmann S."/>
            <person name="Fowler T.J."/>
            <person name="Gathman A.C."/>
            <person name="Lombard V."/>
            <person name="Henrissat B."/>
            <person name="Knabe N."/>
            <person name="Kuees U."/>
            <person name="Lilly W.W."/>
            <person name="Lindquist E."/>
            <person name="Lucas S."/>
            <person name="Magnuson J.K."/>
            <person name="Piumi F."/>
            <person name="Raudaskoski M."/>
            <person name="Salamov A."/>
            <person name="Schmutz J."/>
            <person name="Schwarze F.W.M.R."/>
            <person name="vanKuyk P.A."/>
            <person name="Horton J.S."/>
            <person name="Grigoriev I.V."/>
            <person name="Woesten H.A.B."/>
        </authorList>
    </citation>
    <scope>NUCLEOTIDE SEQUENCE [LARGE SCALE GENOMIC DNA]</scope>
    <source>
        <strain evidence="3">H4-8 / FGSC 9210</strain>
    </source>
</reference>
<dbReference type="Gene3D" id="1.20.1280.50">
    <property type="match status" value="1"/>
</dbReference>
<dbReference type="KEGG" id="scm:SCHCO_01158360"/>
<proteinExistence type="predicted"/>
<dbReference type="OMA" id="HTHICLK"/>
<dbReference type="InterPro" id="IPR032675">
    <property type="entry name" value="LRR_dom_sf"/>
</dbReference>
<dbReference type="GeneID" id="9594223"/>
<dbReference type="SUPFAM" id="SSF52047">
    <property type="entry name" value="RNI-like"/>
    <property type="match status" value="1"/>
</dbReference>
<dbReference type="Pfam" id="PF12937">
    <property type="entry name" value="F-box-like"/>
    <property type="match status" value="1"/>
</dbReference>
<evidence type="ECO:0000259" key="1">
    <source>
        <dbReference type="Pfam" id="PF12937"/>
    </source>
</evidence>
<gene>
    <name evidence="2" type="ORF">SCHCODRAFT_111644</name>
</gene>
<dbReference type="InterPro" id="IPR036047">
    <property type="entry name" value="F-box-like_dom_sf"/>
</dbReference>
<name>D8QCQ2_SCHCM</name>
<evidence type="ECO:0000313" key="2">
    <source>
        <dbReference type="EMBL" id="EFI94570.1"/>
    </source>
</evidence>
<dbReference type="PANTHER" id="PTHR38926">
    <property type="entry name" value="F-BOX DOMAIN CONTAINING PROTEIN, EXPRESSED"/>
    <property type="match status" value="1"/>
</dbReference>
<dbReference type="RefSeq" id="XP_003029473.1">
    <property type="nucleotide sequence ID" value="XM_003029427.1"/>
</dbReference>
<dbReference type="EMBL" id="GL377309">
    <property type="protein sequence ID" value="EFI94570.1"/>
    <property type="molecule type" value="Genomic_DNA"/>
</dbReference>
<keyword evidence="3" id="KW-1185">Reference proteome</keyword>
<dbReference type="AlphaFoldDB" id="D8QCQ2"/>
<dbReference type="InterPro" id="IPR001810">
    <property type="entry name" value="F-box_dom"/>
</dbReference>
<dbReference type="Gene3D" id="3.80.10.10">
    <property type="entry name" value="Ribonuclease Inhibitor"/>
    <property type="match status" value="1"/>
</dbReference>
<dbReference type="VEuPathDB" id="FungiDB:SCHCODRAFT_01158360"/>
<dbReference type="Proteomes" id="UP000007431">
    <property type="component" value="Unassembled WGS sequence"/>
</dbReference>
<organism evidence="3">
    <name type="scientific">Schizophyllum commune (strain H4-8 / FGSC 9210)</name>
    <name type="common">Split gill fungus</name>
    <dbReference type="NCBI Taxonomy" id="578458"/>
    <lineage>
        <taxon>Eukaryota</taxon>
        <taxon>Fungi</taxon>
        <taxon>Dikarya</taxon>
        <taxon>Basidiomycota</taxon>
        <taxon>Agaricomycotina</taxon>
        <taxon>Agaricomycetes</taxon>
        <taxon>Agaricomycetidae</taxon>
        <taxon>Agaricales</taxon>
        <taxon>Schizophyllaceae</taxon>
        <taxon>Schizophyllum</taxon>
    </lineage>
</organism>
<feature type="domain" description="F-box" evidence="1">
    <location>
        <begin position="62"/>
        <end position="109"/>
    </location>
</feature>
<dbReference type="HOGENOM" id="CLU_575100_0_0_1"/>
<feature type="non-terminal residue" evidence="2">
    <location>
        <position position="524"/>
    </location>
</feature>
<dbReference type="InParanoid" id="D8QCQ2"/>
<evidence type="ECO:0000313" key="3">
    <source>
        <dbReference type="Proteomes" id="UP000007431"/>
    </source>
</evidence>
<sequence>MIYATRIQFLPLRARHRKGHARRIRDCSSEDYLREDYSRRDRREKLPVVTRSRVSLAELLKKLPQELLEQVFICCNDEGLPQSTLLPAHVCRTWRSIAFNERRMWTKLSVTDDQSCGAGSIEQLRAWFQRASPLLVAVTVAVPAEDQDQDRLDHFLLDHRTQPLTGQIRALDITAANERWERLAALPTDAFRSLEKLQLKGDVVSASLLPLGTPLSSLSYTPHLRTFAVEGLVDMVMSRMDTIFPIRWSRLEHLCLAGVQNMHGFPDVFRQCTSLKTASITTWDSENDNSSASRDAVPLPHLTTLEIMFWEWPVKCMSAVSLPALKHLSLTDTRSMGFNSWGDLVALADRAAGLEELLIDGLDMKNHESDFETLLTRLPRLRVLELSSIAMRPEHLLPIFYRASSSSQAELVPELRRLYPQGTRLLQLQHNRTYSPEVYNTYARAYGLIRKLLEHRLQSPHFRDCTLTCTYPFYVEKVPLDICQSDVVALGNLITKWRARAQLHVDGMWQMEKRIFGNVVIMGW</sequence>
<accession>D8QCQ2</accession>
<protein>
    <recommendedName>
        <fullName evidence="1">F-box domain-containing protein</fullName>
    </recommendedName>
</protein>
<dbReference type="PANTHER" id="PTHR38926:SF5">
    <property type="entry name" value="F-BOX AND LEUCINE-RICH REPEAT PROTEIN 6"/>
    <property type="match status" value="1"/>
</dbReference>
<dbReference type="SUPFAM" id="SSF81383">
    <property type="entry name" value="F-box domain"/>
    <property type="match status" value="1"/>
</dbReference>